<dbReference type="GO" id="GO:0005886">
    <property type="term" value="C:plasma membrane"/>
    <property type="evidence" value="ECO:0007669"/>
    <property type="project" value="UniProtKB-SubCell"/>
</dbReference>
<keyword evidence="11" id="KW-0282">Flagellum</keyword>
<keyword evidence="12" id="KW-1185">Reference proteome</keyword>
<dbReference type="PANTHER" id="PTHR30065:SF8">
    <property type="entry name" value="FLAGELLAR BIOSYNTHETIC PROTEIN FLIR"/>
    <property type="match status" value="1"/>
</dbReference>
<dbReference type="AlphaFoldDB" id="A0A8J2VVE8"/>
<feature type="transmembrane region" description="Helical" evidence="10">
    <location>
        <begin position="213"/>
        <end position="243"/>
    </location>
</feature>
<keyword evidence="6 10" id="KW-1133">Transmembrane helix</keyword>
<feature type="transmembrane region" description="Helical" evidence="10">
    <location>
        <begin position="185"/>
        <end position="207"/>
    </location>
</feature>
<evidence type="ECO:0000256" key="8">
    <source>
        <dbReference type="ARBA" id="ARBA00023143"/>
    </source>
</evidence>
<dbReference type="GO" id="GO:0044780">
    <property type="term" value="P:bacterial-type flagellum assembly"/>
    <property type="evidence" value="ECO:0007669"/>
    <property type="project" value="UniProtKB-UniRule"/>
</dbReference>
<feature type="transmembrane region" description="Helical" evidence="10">
    <location>
        <begin position="37"/>
        <end position="54"/>
    </location>
</feature>
<name>A0A8J2VVE8_9RHOB</name>
<reference evidence="11" key="1">
    <citation type="journal article" date="2014" name="Int. J. Syst. Evol. Microbiol.">
        <title>Complete genome sequence of Corynebacterium casei LMG S-19264T (=DSM 44701T), isolated from a smear-ripened cheese.</title>
        <authorList>
            <consortium name="US DOE Joint Genome Institute (JGI-PGF)"/>
            <person name="Walter F."/>
            <person name="Albersmeier A."/>
            <person name="Kalinowski J."/>
            <person name="Ruckert C."/>
        </authorList>
    </citation>
    <scope>NUCLEOTIDE SEQUENCE</scope>
    <source>
        <strain evidence="11">CCM 7684</strain>
    </source>
</reference>
<dbReference type="EMBL" id="BMCP01000002">
    <property type="protein sequence ID" value="GGE40731.1"/>
    <property type="molecule type" value="Genomic_DNA"/>
</dbReference>
<organism evidence="11 12">
    <name type="scientific">Agaricicola taiwanensis</name>
    <dbReference type="NCBI Taxonomy" id="591372"/>
    <lineage>
        <taxon>Bacteria</taxon>
        <taxon>Pseudomonadati</taxon>
        <taxon>Pseudomonadota</taxon>
        <taxon>Alphaproteobacteria</taxon>
        <taxon>Rhodobacterales</taxon>
        <taxon>Paracoccaceae</taxon>
        <taxon>Agaricicola</taxon>
    </lineage>
</organism>
<comment type="function">
    <text evidence="1 10">Role in flagellar biosynthesis.</text>
</comment>
<protein>
    <recommendedName>
        <fullName evidence="3 9">Flagellar biosynthetic protein FliR</fullName>
    </recommendedName>
</protein>
<dbReference type="Proteomes" id="UP000602745">
    <property type="component" value="Unassembled WGS sequence"/>
</dbReference>
<keyword evidence="5 10" id="KW-0812">Transmembrane</keyword>
<evidence type="ECO:0000313" key="12">
    <source>
        <dbReference type="Proteomes" id="UP000602745"/>
    </source>
</evidence>
<keyword evidence="7 10" id="KW-0472">Membrane</keyword>
<accession>A0A8J2VVE8</accession>
<dbReference type="GO" id="GO:0009425">
    <property type="term" value="C:bacterial-type flagellum basal body"/>
    <property type="evidence" value="ECO:0007669"/>
    <property type="project" value="UniProtKB-SubCell"/>
</dbReference>
<dbReference type="PRINTS" id="PR00953">
    <property type="entry name" value="TYPE3IMRPROT"/>
</dbReference>
<dbReference type="GO" id="GO:0006605">
    <property type="term" value="P:protein targeting"/>
    <property type="evidence" value="ECO:0007669"/>
    <property type="project" value="UniProtKB-UniRule"/>
</dbReference>
<feature type="transmembrane region" description="Helical" evidence="10">
    <location>
        <begin position="12"/>
        <end position="30"/>
    </location>
</feature>
<comment type="similarity">
    <text evidence="2 10">Belongs to the FliR/MopE/SpaR family.</text>
</comment>
<feature type="transmembrane region" description="Helical" evidence="10">
    <location>
        <begin position="66"/>
        <end position="83"/>
    </location>
</feature>
<evidence type="ECO:0000256" key="6">
    <source>
        <dbReference type="ARBA" id="ARBA00022989"/>
    </source>
</evidence>
<reference evidence="11" key="2">
    <citation type="submission" date="2020-09" db="EMBL/GenBank/DDBJ databases">
        <authorList>
            <person name="Sun Q."/>
            <person name="Sedlacek I."/>
        </authorList>
    </citation>
    <scope>NUCLEOTIDE SEQUENCE</scope>
    <source>
        <strain evidence="11">CCM 7684</strain>
    </source>
</reference>
<evidence type="ECO:0000256" key="4">
    <source>
        <dbReference type="ARBA" id="ARBA00022475"/>
    </source>
</evidence>
<dbReference type="Pfam" id="PF01311">
    <property type="entry name" value="Bac_export_1"/>
    <property type="match status" value="1"/>
</dbReference>
<evidence type="ECO:0000256" key="5">
    <source>
        <dbReference type="ARBA" id="ARBA00022692"/>
    </source>
</evidence>
<sequence length="253" mass="26936">MTVTVLPDIASAFILIFARIGTLVMLLPALGERMVPVRVRLSLALLMALIFYPFARPFYPDNLSDAPQMIMLLGGEVLVGVLLGITGRLLLSCLQTAGTVIAQVLGLGFVTQVDPSQGQQGALVGNFLTILGITLLFATDMHHMSIAALGDSYQIFRPGDLPDLGDSARYAVLVAAGAFKIGIQLAAPILVLGLIFNVGLGLLARLMPQMQVFFIAVPASIMLGFALMAVVLATMMGVFTDYIRDGLAELVMR</sequence>
<evidence type="ECO:0000256" key="2">
    <source>
        <dbReference type="ARBA" id="ARBA00009772"/>
    </source>
</evidence>
<evidence type="ECO:0000256" key="9">
    <source>
        <dbReference type="NCBIfam" id="TIGR01400"/>
    </source>
</evidence>
<gene>
    <name evidence="11" type="primary">fliR</name>
    <name evidence="11" type="ORF">GCM10007276_17600</name>
</gene>
<comment type="caution">
    <text evidence="11">The sequence shown here is derived from an EMBL/GenBank/DDBJ whole genome shotgun (WGS) entry which is preliminary data.</text>
</comment>
<evidence type="ECO:0000256" key="10">
    <source>
        <dbReference type="RuleBase" id="RU362071"/>
    </source>
</evidence>
<evidence type="ECO:0000313" key="11">
    <source>
        <dbReference type="EMBL" id="GGE40731.1"/>
    </source>
</evidence>
<keyword evidence="11" id="KW-0969">Cilium</keyword>
<feature type="transmembrane region" description="Helical" evidence="10">
    <location>
        <begin position="122"/>
        <end position="139"/>
    </location>
</feature>
<evidence type="ECO:0000256" key="1">
    <source>
        <dbReference type="ARBA" id="ARBA00002578"/>
    </source>
</evidence>
<evidence type="ECO:0000256" key="7">
    <source>
        <dbReference type="ARBA" id="ARBA00023136"/>
    </source>
</evidence>
<keyword evidence="4 10" id="KW-1003">Cell membrane</keyword>
<dbReference type="PANTHER" id="PTHR30065">
    <property type="entry name" value="FLAGELLAR BIOSYNTHETIC PROTEIN FLIR"/>
    <property type="match status" value="1"/>
</dbReference>
<proteinExistence type="inferred from homology"/>
<dbReference type="NCBIfam" id="TIGR01400">
    <property type="entry name" value="fliR"/>
    <property type="match status" value="1"/>
</dbReference>
<dbReference type="RefSeq" id="WP_188409372.1">
    <property type="nucleotide sequence ID" value="NZ_BMCP01000002.1"/>
</dbReference>
<evidence type="ECO:0000256" key="3">
    <source>
        <dbReference type="ARBA" id="ARBA00021717"/>
    </source>
</evidence>
<keyword evidence="11" id="KW-0966">Cell projection</keyword>
<keyword evidence="8 10" id="KW-0975">Bacterial flagellum</keyword>
<dbReference type="InterPro" id="IPR002010">
    <property type="entry name" value="T3SS_IM_R"/>
</dbReference>
<comment type="subcellular location">
    <subcellularLocation>
        <location evidence="10">Cell membrane</location>
        <topology evidence="10">Multi-pass membrane protein</topology>
    </subcellularLocation>
    <subcellularLocation>
        <location evidence="10">Bacterial flagellum basal body</location>
    </subcellularLocation>
</comment>
<dbReference type="InterPro" id="IPR006303">
    <property type="entry name" value="FliR"/>
</dbReference>